<keyword evidence="10" id="KW-1185">Reference proteome</keyword>
<dbReference type="PROSITE" id="PS51667">
    <property type="entry name" value="WRC"/>
    <property type="match status" value="1"/>
</dbReference>
<evidence type="ECO:0000313" key="10">
    <source>
        <dbReference type="Proteomes" id="UP000636709"/>
    </source>
</evidence>
<reference evidence="9" key="1">
    <citation type="submission" date="2020-07" db="EMBL/GenBank/DDBJ databases">
        <title>Genome sequence and genetic diversity analysis of an under-domesticated orphan crop, white fonio (Digitaria exilis).</title>
        <authorList>
            <person name="Bennetzen J.L."/>
            <person name="Chen S."/>
            <person name="Ma X."/>
            <person name="Wang X."/>
            <person name="Yssel A.E.J."/>
            <person name="Chaluvadi S.R."/>
            <person name="Johnson M."/>
            <person name="Gangashetty P."/>
            <person name="Hamidou F."/>
            <person name="Sanogo M.D."/>
            <person name="Zwaenepoel A."/>
            <person name="Wallace J."/>
            <person name="Van De Peer Y."/>
            <person name="Van Deynze A."/>
        </authorList>
    </citation>
    <scope>NUCLEOTIDE SEQUENCE</scope>
    <source>
        <tissue evidence="9">Leaves</tissue>
    </source>
</reference>
<evidence type="ECO:0000313" key="9">
    <source>
        <dbReference type="EMBL" id="KAF8730219.1"/>
    </source>
</evidence>
<keyword evidence="5" id="KW-0010">Activator</keyword>
<dbReference type="GO" id="GO:0006355">
    <property type="term" value="P:regulation of DNA-templated transcription"/>
    <property type="evidence" value="ECO:0007669"/>
    <property type="project" value="InterPro"/>
</dbReference>
<evidence type="ECO:0000256" key="5">
    <source>
        <dbReference type="RuleBase" id="RU367127"/>
    </source>
</evidence>
<dbReference type="EMBL" id="JACEFO010001619">
    <property type="protein sequence ID" value="KAF8730219.1"/>
    <property type="molecule type" value="Genomic_DNA"/>
</dbReference>
<name>A0A835KI42_9POAL</name>
<feature type="region of interest" description="Disordered" evidence="6">
    <location>
        <begin position="1"/>
        <end position="94"/>
    </location>
</feature>
<comment type="caution">
    <text evidence="9">The sequence shown here is derived from an EMBL/GenBank/DDBJ whole genome shotgun (WGS) entry which is preliminary data.</text>
</comment>
<dbReference type="SMART" id="SM00951">
    <property type="entry name" value="QLQ"/>
    <property type="match status" value="1"/>
</dbReference>
<dbReference type="PROSITE" id="PS51666">
    <property type="entry name" value="QLQ"/>
    <property type="match status" value="1"/>
</dbReference>
<protein>
    <recommendedName>
        <fullName evidence="5">Growth-regulating factor</fullName>
    </recommendedName>
</protein>
<feature type="domain" description="QLQ" evidence="7">
    <location>
        <begin position="99"/>
        <end position="134"/>
    </location>
</feature>
<feature type="compositionally biased region" description="Basic residues" evidence="6">
    <location>
        <begin position="211"/>
        <end position="220"/>
    </location>
</feature>
<evidence type="ECO:0000259" key="8">
    <source>
        <dbReference type="PROSITE" id="PS51667"/>
    </source>
</evidence>
<feature type="domain" description="WRC" evidence="8">
    <location>
        <begin position="181"/>
        <end position="225"/>
    </location>
</feature>
<comment type="subcellular location">
    <subcellularLocation>
        <location evidence="1 4 5">Nucleus</location>
    </subcellularLocation>
</comment>
<keyword evidence="5" id="KW-0804">Transcription</keyword>
<dbReference type="OrthoDB" id="1927209at2759"/>
<comment type="function">
    <text evidence="5">Transcription activator.</text>
</comment>
<feature type="compositionally biased region" description="Basic and acidic residues" evidence="6">
    <location>
        <begin position="74"/>
        <end position="85"/>
    </location>
</feature>
<dbReference type="GO" id="GO:0005524">
    <property type="term" value="F:ATP binding"/>
    <property type="evidence" value="ECO:0007669"/>
    <property type="project" value="UniProtKB-UniRule"/>
</dbReference>
<dbReference type="Proteomes" id="UP000636709">
    <property type="component" value="Unassembled WGS sequence"/>
</dbReference>
<dbReference type="AlphaFoldDB" id="A0A835KI42"/>
<feature type="compositionally biased region" description="Low complexity" evidence="6">
    <location>
        <begin position="228"/>
        <end position="257"/>
    </location>
</feature>
<dbReference type="InterPro" id="IPR031137">
    <property type="entry name" value="GRF"/>
</dbReference>
<evidence type="ECO:0000256" key="1">
    <source>
        <dbReference type="ARBA" id="ARBA00004123"/>
    </source>
</evidence>
<sequence length="686" mass="74177">MAADDPKPDVPRIVLDAATSHSSHYKTPLPSHRVLTPQLATPPPPSLSLTPPRPPASSSIGFLPGGSELQVATRRADPSIHRSRDDDDDDEQSAAGRYPFTASQWQELEHQALIYKCLASGKPIPSYLMPPLRRILDSALATSPSLAFPPQPSHDSDHGFTLLAVGWGCFGMGFGRKPDEDPEPGRCRRTDGKKWRCSKEAYTDSKYCEKHMHRGKNRSRKPVEMSLATPAPASSITASSATSSVTTTTTTSSPAPTYHRPATNDASPYHHHSLYGGGGSPYAAAARPVAGAYHAAAQQVMSPFHLHLDTTHPHPPPSSYYSTMDQRDYAYGHAGAREVVGEHAFFSDAGATNDRDHRHTTGGQWQFKNLGMEPKHTATSMFSVGGYGNGGAAYAVDVSKEDEEEERRRQQQQHCFVLGADLRLERPSGRDVAPEQKPLRPFFDEWPHEKANKGGSWMGLDGETQLSMAIPMGPNDLPITSRYRNEPESTELTAVAIAVCRLRTAHVQPLRRCQPLLPSPACHACTLWSAWRLASLILEQASSLQSLHTCCLPAPCHTGSSAATDTLVQSKAALATSLIRSRSTRHIPWTRPRAHGANLLAAKCARPQKQQTNASGLVVRSRTTASVQSVLDRVVVVPCDPHGQPWRSILASRGASIIAGEKFARCSLPSTGAGVAVSPTAPPAMT</sequence>
<dbReference type="InterPro" id="IPR014977">
    <property type="entry name" value="WRC_dom"/>
</dbReference>
<gene>
    <name evidence="9" type="ORF">HU200_017197</name>
</gene>
<dbReference type="GO" id="GO:0006351">
    <property type="term" value="P:DNA-templated transcription"/>
    <property type="evidence" value="ECO:0007669"/>
    <property type="project" value="UniProtKB-UniRule"/>
</dbReference>
<feature type="region of interest" description="Disordered" evidence="6">
    <location>
        <begin position="209"/>
        <end position="272"/>
    </location>
</feature>
<proteinExistence type="inferred from homology"/>
<dbReference type="Pfam" id="PF08880">
    <property type="entry name" value="QLQ"/>
    <property type="match status" value="1"/>
</dbReference>
<dbReference type="Pfam" id="PF08879">
    <property type="entry name" value="WRC"/>
    <property type="match status" value="1"/>
</dbReference>
<evidence type="ECO:0000256" key="2">
    <source>
        <dbReference type="ARBA" id="ARBA00008122"/>
    </source>
</evidence>
<keyword evidence="5" id="KW-0805">Transcription regulation</keyword>
<evidence type="ECO:0000256" key="3">
    <source>
        <dbReference type="ARBA" id="ARBA00023242"/>
    </source>
</evidence>
<dbReference type="GO" id="GO:0032502">
    <property type="term" value="P:developmental process"/>
    <property type="evidence" value="ECO:0007669"/>
    <property type="project" value="InterPro"/>
</dbReference>
<feature type="compositionally biased region" description="Basic and acidic residues" evidence="6">
    <location>
        <begin position="1"/>
        <end position="10"/>
    </location>
</feature>
<comment type="similarity">
    <text evidence="2 5">Belongs to the GRF family.</text>
</comment>
<evidence type="ECO:0000256" key="4">
    <source>
        <dbReference type="PROSITE-ProRule" id="PRU01002"/>
    </source>
</evidence>
<feature type="short sequence motif" description="Bipartite nuclear localization signal" evidence="4">
    <location>
        <begin position="214"/>
        <end position="221"/>
    </location>
</feature>
<organism evidence="9 10">
    <name type="scientific">Digitaria exilis</name>
    <dbReference type="NCBI Taxonomy" id="1010633"/>
    <lineage>
        <taxon>Eukaryota</taxon>
        <taxon>Viridiplantae</taxon>
        <taxon>Streptophyta</taxon>
        <taxon>Embryophyta</taxon>
        <taxon>Tracheophyta</taxon>
        <taxon>Spermatophyta</taxon>
        <taxon>Magnoliopsida</taxon>
        <taxon>Liliopsida</taxon>
        <taxon>Poales</taxon>
        <taxon>Poaceae</taxon>
        <taxon>PACMAD clade</taxon>
        <taxon>Panicoideae</taxon>
        <taxon>Panicodae</taxon>
        <taxon>Paniceae</taxon>
        <taxon>Anthephorinae</taxon>
        <taxon>Digitaria</taxon>
    </lineage>
</organism>
<dbReference type="InterPro" id="IPR014978">
    <property type="entry name" value="Gln-Leu-Gln_QLQ"/>
</dbReference>
<comment type="domain">
    <text evidence="5">The QLQ domain and WRC domain may be involved in protein-protein interaction and DNA-binding, respectively.</text>
</comment>
<evidence type="ECO:0000256" key="6">
    <source>
        <dbReference type="SAM" id="MobiDB-lite"/>
    </source>
</evidence>
<dbReference type="PANTHER" id="PTHR31602">
    <property type="entry name" value="GROWTH-REGULATING FACTOR 5"/>
    <property type="match status" value="1"/>
</dbReference>
<accession>A0A835KI42</accession>
<keyword evidence="3 4" id="KW-0539">Nucleus</keyword>
<evidence type="ECO:0000259" key="7">
    <source>
        <dbReference type="PROSITE" id="PS51666"/>
    </source>
</evidence>
<feature type="compositionally biased region" description="Pro residues" evidence="6">
    <location>
        <begin position="40"/>
        <end position="55"/>
    </location>
</feature>
<dbReference type="GO" id="GO:0005634">
    <property type="term" value="C:nucleus"/>
    <property type="evidence" value="ECO:0007669"/>
    <property type="project" value="UniProtKB-SubCell"/>
</dbReference>
<dbReference type="PANTHER" id="PTHR31602:SF46">
    <property type="entry name" value="GROWTH-REGULATING FACTOR 6"/>
    <property type="match status" value="1"/>
</dbReference>
<feature type="short sequence motif" description="Bipartite nuclear localization signal" evidence="4">
    <location>
        <begin position="186"/>
        <end position="196"/>
    </location>
</feature>